<dbReference type="RefSeq" id="WP_104849867.1">
    <property type="nucleotide sequence ID" value="NZ_PKOZ01000007.1"/>
</dbReference>
<sequence>MLIFDFAGTDNMVRRQVFNNPADVLATNVLEEVPVILEKVQEAVNKGYYAAGYVSYEAAPAFDQALVSVPSEMPLVWFGLYEQAEETAPIEDREYQVSEWVPSIGQERYAEAITAIKGRIENGDTYQVNYTLRLEASFSGDSLAFYQDLAKAQSASYSAYLQMDDYTVISASPELFFRINKNQIMTRPMKGTVKRGMTWEDDREKAEWLAASEKNQAENVMIVDLLRNDLSKIARKGTVKVPSLFEIEKYPTVYQMTSTVTAELEESTGLLQVFQALFPCGSITGAPKVKTMEIISELEGSPREVYCGAIGYISPYGEAVFNVPIRTVLLNHLTGKAKYGVGGGITWDSEAGDEYEETVAKAAILKKKPIQFELLETIRLEDGHLYLLDNHMNRLQKTADYFGFPIDEEAVRQSLAETVKSYKEGLYKVRLLLSKDGQLTFDIARIELMEGKLIVDIAKEAVSSDNPFLYHKTTHRSVYEKHRCMNPSVEDVLLWNERGELTEFTNGNIVAEINGRLYTPPISCGLLGGTFREQLLADHLIEEKVLYLKDLERCSRVWIINSVRKWAEVDFVH</sequence>
<dbReference type="AlphaFoldDB" id="A0A2S7MYB1"/>
<dbReference type="Pfam" id="PF01063">
    <property type="entry name" value="Aminotran_4"/>
    <property type="match status" value="1"/>
</dbReference>
<accession>A0A2S7MYB1</accession>
<dbReference type="Proteomes" id="UP000239663">
    <property type="component" value="Unassembled WGS sequence"/>
</dbReference>
<dbReference type="InterPro" id="IPR005801">
    <property type="entry name" value="ADC_synthase"/>
</dbReference>
<dbReference type="Gene3D" id="3.60.120.10">
    <property type="entry name" value="Anthranilate synthase"/>
    <property type="match status" value="1"/>
</dbReference>
<dbReference type="InterPro" id="IPR036038">
    <property type="entry name" value="Aminotransferase-like"/>
</dbReference>
<keyword evidence="3" id="KW-1185">Reference proteome</keyword>
<reference evidence="2 3" key="1">
    <citation type="submission" date="2017-12" db="EMBL/GenBank/DDBJ databases">
        <title>Taxonomic description and draft genome of Pradoshia cofamensis Gen. nov., sp. nov., a thermotolerant bacillale isolated from anterior gut of earthworm Eisenia fetida.</title>
        <authorList>
            <person name="Saha T."/>
            <person name="Chakraborty R."/>
        </authorList>
    </citation>
    <scope>NUCLEOTIDE SEQUENCE [LARGE SCALE GENOMIC DNA]</scope>
    <source>
        <strain evidence="2 3">EAG3</strain>
    </source>
</reference>
<dbReference type="PANTHER" id="PTHR11236">
    <property type="entry name" value="AMINOBENZOATE/ANTHRANILATE SYNTHASE"/>
    <property type="match status" value="1"/>
</dbReference>
<dbReference type="PRINTS" id="PR00095">
    <property type="entry name" value="ANTSNTHASEI"/>
</dbReference>
<dbReference type="GO" id="GO:0000162">
    <property type="term" value="P:L-tryptophan biosynthetic process"/>
    <property type="evidence" value="ECO:0007669"/>
    <property type="project" value="TreeGrafter"/>
</dbReference>
<dbReference type="OrthoDB" id="9803598at2"/>
<dbReference type="SUPFAM" id="SSF56322">
    <property type="entry name" value="ADC synthase"/>
    <property type="match status" value="1"/>
</dbReference>
<dbReference type="Gene3D" id="3.20.10.10">
    <property type="entry name" value="D-amino Acid Aminotransferase, subunit A, domain 2"/>
    <property type="match status" value="1"/>
</dbReference>
<organism evidence="2 3">
    <name type="scientific">Pradoshia eiseniae</name>
    <dbReference type="NCBI Taxonomy" id="2064768"/>
    <lineage>
        <taxon>Bacteria</taxon>
        <taxon>Bacillati</taxon>
        <taxon>Bacillota</taxon>
        <taxon>Bacilli</taxon>
        <taxon>Bacillales</taxon>
        <taxon>Bacillaceae</taxon>
        <taxon>Pradoshia</taxon>
    </lineage>
</organism>
<dbReference type="PANTHER" id="PTHR11236:SF50">
    <property type="entry name" value="AMINODEOXYCHORISMATE SYNTHASE COMPONENT 1"/>
    <property type="match status" value="1"/>
</dbReference>
<proteinExistence type="predicted"/>
<evidence type="ECO:0000259" key="1">
    <source>
        <dbReference type="Pfam" id="PF00425"/>
    </source>
</evidence>
<dbReference type="EMBL" id="PKOZ01000007">
    <property type="protein sequence ID" value="PQD94792.1"/>
    <property type="molecule type" value="Genomic_DNA"/>
</dbReference>
<feature type="domain" description="Chorismate-utilising enzyme C-terminal" evidence="1">
    <location>
        <begin position="106"/>
        <end position="361"/>
    </location>
</feature>
<dbReference type="InterPro" id="IPR019999">
    <property type="entry name" value="Anth_synth_I-like"/>
</dbReference>
<dbReference type="InterPro" id="IPR043132">
    <property type="entry name" value="BCAT-like_C"/>
</dbReference>
<dbReference type="Gene3D" id="3.30.470.10">
    <property type="match status" value="1"/>
</dbReference>
<protein>
    <submittedName>
        <fullName evidence="2">Aminodeoxychorismate synthase, component I</fullName>
    </submittedName>
</protein>
<dbReference type="InterPro" id="IPR001544">
    <property type="entry name" value="Aminotrans_IV"/>
</dbReference>
<dbReference type="GO" id="GO:0009396">
    <property type="term" value="P:folic acid-containing compound biosynthetic process"/>
    <property type="evidence" value="ECO:0007669"/>
    <property type="project" value="InterPro"/>
</dbReference>
<dbReference type="InterPro" id="IPR015890">
    <property type="entry name" value="Chorismate_C"/>
</dbReference>
<evidence type="ECO:0000313" key="3">
    <source>
        <dbReference type="Proteomes" id="UP000239663"/>
    </source>
</evidence>
<dbReference type="InterPro" id="IPR043131">
    <property type="entry name" value="BCAT-like_N"/>
</dbReference>
<dbReference type="NCBIfam" id="TIGR00553">
    <property type="entry name" value="pabB"/>
    <property type="match status" value="1"/>
</dbReference>
<dbReference type="GO" id="GO:0046820">
    <property type="term" value="F:4-amino-4-deoxychorismate synthase activity"/>
    <property type="evidence" value="ECO:0007669"/>
    <property type="project" value="TreeGrafter"/>
</dbReference>
<gene>
    <name evidence="2" type="primary">pabB</name>
    <name evidence="2" type="ORF">CYL18_12565</name>
</gene>
<evidence type="ECO:0000313" key="2">
    <source>
        <dbReference type="EMBL" id="PQD94792.1"/>
    </source>
</evidence>
<dbReference type="InterPro" id="IPR005802">
    <property type="entry name" value="ADC_synth_comp_1"/>
</dbReference>
<comment type="caution">
    <text evidence="2">The sequence shown here is derived from an EMBL/GenBank/DDBJ whole genome shotgun (WGS) entry which is preliminary data.</text>
</comment>
<name>A0A2S7MYB1_9BACI</name>
<dbReference type="Pfam" id="PF00425">
    <property type="entry name" value="Chorismate_bind"/>
    <property type="match status" value="1"/>
</dbReference>
<dbReference type="SUPFAM" id="SSF56752">
    <property type="entry name" value="D-aminoacid aminotransferase-like PLP-dependent enzymes"/>
    <property type="match status" value="1"/>
</dbReference>